<evidence type="ECO:0000256" key="2">
    <source>
        <dbReference type="SAM" id="MobiDB-lite"/>
    </source>
</evidence>
<feature type="domain" description="Transposable element P transposase-like RNase H" evidence="4">
    <location>
        <begin position="199"/>
        <end position="329"/>
    </location>
</feature>
<evidence type="ECO:0000313" key="6">
    <source>
        <dbReference type="Proteomes" id="UP000478052"/>
    </source>
</evidence>
<dbReference type="InterPro" id="IPR048365">
    <property type="entry name" value="TNP-like_RNaseH_N"/>
</dbReference>
<dbReference type="PANTHER" id="PTHR10773:SF19">
    <property type="match status" value="1"/>
</dbReference>
<sequence length="1247" mass="146043">MVLLCIVKNCVNSKRKTKQSDCHLHRFPNYITVSVPNIFDVIKINPEKTRLLPTATPTEFDFTEAEIELPLVDTVEVAIEDNTSLVEPRYSSTPSKSDVSESSTSTQTTQLLSVNTPRKRLLKTKVNELEKKCRILEENVNLIMASRHPQGFRYTNQLKQLALTIYLFGPMAYRFLKNILQLPSPRTLRRVTEKLDIMPGFNDIIFNSIELKIKNLKDDAKDCVLCVDEMSIKTNIFYNLSKDCIIGFNNSYDQKTYEPAKHVLCFMIRSLNYRWKQPVAYYFINNSCTGITLQNTIFAVISKLQSIGINIRVFATDQGPNFYSFSNKMHVSSQRPFFFVNGKKIYYVFDVPHLLKSTRNNFYKYKLQLSNDLTDKKHLNDLYKADQGLNRRCAPKLTVTHIYPGPFQKMKVCYAAQLSNDVTSIMNDSNTMFLNSVTDNSYILPLTKENVADFEENYHSKNTDLHELQNVSAAKDICTEYLKSINSININNIQYNNSLELDFTYYKSTIQIDPEVENLNNVNVENGQIEEYYNGGDTCNVEDGKVEEYGGSDTCNVDVLEKMTKRGTKRKRRLFKNSLTKRNTIKMNQLRNKHSLKPPCKTTCMHKCTDKFTESLRKTINQQFWNLSKDERRMFILHSVDIKDVKRRRGNDIKKRNLTYVYILKSEDGTKNIVCKTFFLTTLGFVAKNDKFVLNTALNQIDVEPLKLHIKSFNPLVAHYRREHAPNRRYLPSEINAKFMFDDFLQKHPDHQCSYDFYRKQLRKLNIYFTKLGHEECELCETFIQHKYAHTKDLDTLNCKICEKYENTIKRFVAKNDKFVLNVCNSINEKSDIVSHSKKGKKINQTASNKIDVEPLKLHIKSFNPLVAHYRREHAPNRRYLPSEINAKFMFDDFLQKYPDHQCSYDFYRKQLRKLNIYFTKLGHEECELCETFMQHNDAHTKELDTLNCKTCEKYEEHHKKYVDARIKYETHSKSNKDKNELIVSVDLQKVIMLPHMDNFKAAIFTKRIIVFNESFVPLGPRSEFKPLAILWHEGISGRKQEDLVSCFYEFLLFNKDIEKITIWMDNSNEINLHYFQPGHSFMSADHFHHQVELPMKRVGKVYDFNDFQKCVKDANSGHTYIKTKDVDNFFNWKSECSIYKLNKQVTRPLLNSIVHIKAVRGHNCLLYSETYDEFCPLRKLDFLKYSVLNNGIIKPLPKISKNGIHPSKKESIIKNLLPMMPKNRKQFWLDFPVSEDAVDLYEYSED</sequence>
<accession>A0A6G0YEM6</accession>
<proteinExistence type="predicted"/>
<dbReference type="OrthoDB" id="6617150at2759"/>
<feature type="domain" description="THAP9-like helix-turn-helix" evidence="3">
    <location>
        <begin position="129"/>
        <end position="190"/>
    </location>
</feature>
<dbReference type="InterPro" id="IPR021896">
    <property type="entry name" value="THAP9-like_HTH"/>
</dbReference>
<evidence type="ECO:0000256" key="1">
    <source>
        <dbReference type="SAM" id="Coils"/>
    </source>
</evidence>
<dbReference type="Pfam" id="PF21787">
    <property type="entry name" value="TNP-like_RNaseH_N"/>
    <property type="match status" value="1"/>
</dbReference>
<name>A0A6G0YEM6_APHCR</name>
<feature type="coiled-coil region" evidence="1">
    <location>
        <begin position="119"/>
        <end position="146"/>
    </location>
</feature>
<dbReference type="EMBL" id="VUJU01004456">
    <property type="protein sequence ID" value="KAF0754291.1"/>
    <property type="molecule type" value="Genomic_DNA"/>
</dbReference>
<feature type="compositionally biased region" description="Low complexity" evidence="2">
    <location>
        <begin position="91"/>
        <end position="111"/>
    </location>
</feature>
<organism evidence="5 6">
    <name type="scientific">Aphis craccivora</name>
    <name type="common">Cowpea aphid</name>
    <dbReference type="NCBI Taxonomy" id="307492"/>
    <lineage>
        <taxon>Eukaryota</taxon>
        <taxon>Metazoa</taxon>
        <taxon>Ecdysozoa</taxon>
        <taxon>Arthropoda</taxon>
        <taxon>Hexapoda</taxon>
        <taxon>Insecta</taxon>
        <taxon>Pterygota</taxon>
        <taxon>Neoptera</taxon>
        <taxon>Paraneoptera</taxon>
        <taxon>Hemiptera</taxon>
        <taxon>Sternorrhyncha</taxon>
        <taxon>Aphidomorpha</taxon>
        <taxon>Aphidoidea</taxon>
        <taxon>Aphididae</taxon>
        <taxon>Aphidini</taxon>
        <taxon>Aphis</taxon>
        <taxon>Aphis</taxon>
    </lineage>
</organism>
<dbReference type="Proteomes" id="UP000478052">
    <property type="component" value="Unassembled WGS sequence"/>
</dbReference>
<evidence type="ECO:0008006" key="7">
    <source>
        <dbReference type="Google" id="ProtNLM"/>
    </source>
</evidence>
<evidence type="ECO:0000259" key="3">
    <source>
        <dbReference type="Pfam" id="PF12017"/>
    </source>
</evidence>
<dbReference type="PANTHER" id="PTHR10773">
    <property type="entry name" value="DNA-DIRECTED RNA POLYMERASES I, II, AND III SUBUNIT RPABC2"/>
    <property type="match status" value="1"/>
</dbReference>
<gene>
    <name evidence="5" type="ORF">FWK35_00017183</name>
</gene>
<dbReference type="AlphaFoldDB" id="A0A6G0YEM6"/>
<evidence type="ECO:0000313" key="5">
    <source>
        <dbReference type="EMBL" id="KAF0754291.1"/>
    </source>
</evidence>
<keyword evidence="6" id="KW-1185">Reference proteome</keyword>
<reference evidence="5 6" key="1">
    <citation type="submission" date="2019-08" db="EMBL/GenBank/DDBJ databases">
        <title>Whole genome of Aphis craccivora.</title>
        <authorList>
            <person name="Voronova N.V."/>
            <person name="Shulinski R.S."/>
            <person name="Bandarenka Y.V."/>
            <person name="Zhorov D.G."/>
            <person name="Warner D."/>
        </authorList>
    </citation>
    <scope>NUCLEOTIDE SEQUENCE [LARGE SCALE GENOMIC DNA]</scope>
    <source>
        <strain evidence="5">180601</strain>
        <tissue evidence="5">Whole Body</tissue>
    </source>
</reference>
<feature type="region of interest" description="Disordered" evidence="2">
    <location>
        <begin position="87"/>
        <end position="111"/>
    </location>
</feature>
<dbReference type="Pfam" id="PF12017">
    <property type="entry name" value="Tnp_P_element"/>
    <property type="match status" value="1"/>
</dbReference>
<evidence type="ECO:0000259" key="4">
    <source>
        <dbReference type="Pfam" id="PF21787"/>
    </source>
</evidence>
<keyword evidence="1" id="KW-0175">Coiled coil</keyword>
<protein>
    <recommendedName>
        <fullName evidence="7">THAP-type domain-containing protein</fullName>
    </recommendedName>
</protein>
<comment type="caution">
    <text evidence="5">The sequence shown here is derived from an EMBL/GenBank/DDBJ whole genome shotgun (WGS) entry which is preliminary data.</text>
</comment>